<evidence type="ECO:0000259" key="2">
    <source>
        <dbReference type="Pfam" id="PF17479"/>
    </source>
</evidence>
<dbReference type="Proteomes" id="UP000217210">
    <property type="component" value="Chromosome"/>
</dbReference>
<gene>
    <name evidence="3" type="ORF">B1sIIB91_02680</name>
</gene>
<feature type="domain" description="DUF3048" evidence="1">
    <location>
        <begin position="50"/>
        <end position="178"/>
    </location>
</feature>
<dbReference type="InterPro" id="IPR035328">
    <property type="entry name" value="DUF3048_C"/>
</dbReference>
<evidence type="ECO:0000313" key="4">
    <source>
        <dbReference type="Proteomes" id="UP000217210"/>
    </source>
</evidence>
<dbReference type="AlphaFoldDB" id="A0A249L4G7"/>
<dbReference type="RefSeq" id="WP_095688094.1">
    <property type="nucleotide sequence ID" value="NZ_CP016779.1"/>
</dbReference>
<dbReference type="EMBL" id="CP016779">
    <property type="protein sequence ID" value="ASY23819.1"/>
    <property type="molecule type" value="Genomic_DNA"/>
</dbReference>
<evidence type="ECO:0000259" key="1">
    <source>
        <dbReference type="Pfam" id="PF11258"/>
    </source>
</evidence>
<dbReference type="SUPFAM" id="SSF159774">
    <property type="entry name" value="YerB-like"/>
    <property type="match status" value="1"/>
</dbReference>
<dbReference type="OrthoDB" id="9779102at2"/>
<dbReference type="Pfam" id="PF17479">
    <property type="entry name" value="DUF3048_C"/>
    <property type="match status" value="1"/>
</dbReference>
<protein>
    <submittedName>
        <fullName evidence="3">DUF3048 domain-containing protein</fullName>
    </submittedName>
</protein>
<name>A0A249L4G7_9ACTN</name>
<feature type="domain" description="DUF3048" evidence="2">
    <location>
        <begin position="208"/>
        <end position="321"/>
    </location>
</feature>
<proteinExistence type="predicted"/>
<dbReference type="InterPro" id="IPR021416">
    <property type="entry name" value="DUF3048_N"/>
</dbReference>
<dbReference type="Gene3D" id="3.50.90.10">
    <property type="entry name" value="YerB-like"/>
    <property type="match status" value="1"/>
</dbReference>
<evidence type="ECO:0000313" key="3">
    <source>
        <dbReference type="EMBL" id="ASY23819.1"/>
    </source>
</evidence>
<sequence length="332" mass="36511">MKLARRIFLLISLMVVLLSITGVNRLFELANFQLKPEIEKNLFNGLPGSNNQILAVKIDDSTPAHPQIGVEDADLVYVEQVEGGITRLAAIYTSKLPPLIGPVRSARISDLEILSQFGRVGFAYSGAQSKMRPVIGAANLENLSAERNPPSIYGKDPNRPGPVNMILKPDLLLERANANPKIRIDTAITSPFIFGEQPAAVAITSSVKVKWPSARYELRWDVESSKWLIYFNDKPKLAASGLHLYADTAIIQIVSITPSIYGDKFGEITPFSKTTGSGKAVLLRDGFAYPVDWQRNLESDVTSWRSADGKDVKFKAGKIWILLTDKPPVLAP</sequence>
<dbReference type="Pfam" id="PF11258">
    <property type="entry name" value="DUF3048"/>
    <property type="match status" value="1"/>
</dbReference>
<reference evidence="3 4" key="1">
    <citation type="submission" date="2016-07" db="EMBL/GenBank/DDBJ databases">
        <title>High microdiversification within the ubiquitous acI lineage of Actinobacteria.</title>
        <authorList>
            <person name="Neuenschwander S.M."/>
            <person name="Salcher M."/>
            <person name="Ghai R."/>
            <person name="Pernthaler J."/>
        </authorList>
    </citation>
    <scope>NUCLEOTIDE SEQUENCE [LARGE SCALE GENOMIC DNA]</scope>
    <source>
        <strain evidence="3">MMS-IIB-91</strain>
    </source>
</reference>
<accession>A0A249L4G7</accession>
<dbReference type="InterPro" id="IPR023158">
    <property type="entry name" value="YerB-like_sf"/>
</dbReference>
<keyword evidence="4" id="KW-1185">Reference proteome</keyword>
<dbReference type="KEGG" id="nab:B1sIIB91_02680"/>
<organism evidence="3 4">
    <name type="scientific">Candidatus Nanopelagicus abundans</name>
    <dbReference type="NCBI Taxonomy" id="1884916"/>
    <lineage>
        <taxon>Bacteria</taxon>
        <taxon>Bacillati</taxon>
        <taxon>Actinomycetota</taxon>
        <taxon>Actinomycetes</taxon>
        <taxon>Candidatus Nanopelagicales</taxon>
        <taxon>Candidatus Nanopelagicaceae</taxon>
        <taxon>Candidatus Nanopelagicus</taxon>
    </lineage>
</organism>